<dbReference type="GO" id="GO:0009755">
    <property type="term" value="P:hormone-mediated signaling pathway"/>
    <property type="evidence" value="ECO:0000318"/>
    <property type="project" value="GO_Central"/>
</dbReference>
<name>A0A0K9NKR4_ZOSMR</name>
<keyword evidence="4" id="KW-1185">Reference proteome</keyword>
<evidence type="ECO:0000259" key="2">
    <source>
        <dbReference type="PROSITE" id="PS50891"/>
    </source>
</evidence>
<sequence length="203" mass="22511">MAGELGMVVVPSSCGACKFLRRKCMEGCVFAPYFSHDQGALHFSSVHKVFGASNVSKLLLHIPLHRRSEAAATISFEAQARMRDPVYGCVAYIFSLQRQVARLQQEIDSLTMNPSTYNNTNIWNNGGVSEFTPNQHGYYVNFSSSNSDATLAVDRSTQPDHEDDHPAELHPLFREAIDRLEHNLFSDIVEDDPPAVGMYGCVG</sequence>
<dbReference type="GO" id="GO:0045893">
    <property type="term" value="P:positive regulation of DNA-templated transcription"/>
    <property type="evidence" value="ECO:0000318"/>
    <property type="project" value="GO_Central"/>
</dbReference>
<evidence type="ECO:0000256" key="1">
    <source>
        <dbReference type="ARBA" id="ARBA00005474"/>
    </source>
</evidence>
<proteinExistence type="inferred from homology"/>
<dbReference type="PANTHER" id="PTHR31529:SF26">
    <property type="entry name" value="LOB DOMAIN-CONTAINING PROTEIN CRL1"/>
    <property type="match status" value="1"/>
</dbReference>
<accession>A0A0K9NKR4</accession>
<dbReference type="InterPro" id="IPR004883">
    <property type="entry name" value="LOB"/>
</dbReference>
<dbReference type="PANTHER" id="PTHR31529">
    <property type="entry name" value="LOB DOMAIN CONTAINING PROTEIN"/>
    <property type="match status" value="1"/>
</dbReference>
<dbReference type="Proteomes" id="UP000036987">
    <property type="component" value="Unassembled WGS sequence"/>
</dbReference>
<protein>
    <submittedName>
        <fullName evidence="3">Putative LOB domain-containing protein</fullName>
    </submittedName>
</protein>
<evidence type="ECO:0000313" key="4">
    <source>
        <dbReference type="Proteomes" id="UP000036987"/>
    </source>
</evidence>
<evidence type="ECO:0000313" key="3">
    <source>
        <dbReference type="EMBL" id="KMZ56560.1"/>
    </source>
</evidence>
<dbReference type="Pfam" id="PF03195">
    <property type="entry name" value="LOB"/>
    <property type="match status" value="1"/>
</dbReference>
<dbReference type="GO" id="GO:0005634">
    <property type="term" value="C:nucleus"/>
    <property type="evidence" value="ECO:0000318"/>
    <property type="project" value="GO_Central"/>
</dbReference>
<comment type="caution">
    <text evidence="3">The sequence shown here is derived from an EMBL/GenBank/DDBJ whole genome shotgun (WGS) entry which is preliminary data.</text>
</comment>
<gene>
    <name evidence="3" type="ORF">ZOSMA_93G00240</name>
</gene>
<dbReference type="OMA" id="SHCAACK"/>
<organism evidence="3 4">
    <name type="scientific">Zostera marina</name>
    <name type="common">Eelgrass</name>
    <dbReference type="NCBI Taxonomy" id="29655"/>
    <lineage>
        <taxon>Eukaryota</taxon>
        <taxon>Viridiplantae</taxon>
        <taxon>Streptophyta</taxon>
        <taxon>Embryophyta</taxon>
        <taxon>Tracheophyta</taxon>
        <taxon>Spermatophyta</taxon>
        <taxon>Magnoliopsida</taxon>
        <taxon>Liliopsida</taxon>
        <taxon>Zosteraceae</taxon>
        <taxon>Zostera</taxon>
    </lineage>
</organism>
<dbReference type="PROSITE" id="PS50891">
    <property type="entry name" value="LOB"/>
    <property type="match status" value="1"/>
</dbReference>
<dbReference type="AlphaFoldDB" id="A0A0K9NKR4"/>
<dbReference type="EMBL" id="LFYR01002156">
    <property type="protein sequence ID" value="KMZ56560.1"/>
    <property type="molecule type" value="Genomic_DNA"/>
</dbReference>
<dbReference type="OrthoDB" id="668748at2759"/>
<dbReference type="SMR" id="A0A0K9NKR4"/>
<reference evidence="4" key="1">
    <citation type="journal article" date="2016" name="Nature">
        <title>The genome of the seagrass Zostera marina reveals angiosperm adaptation to the sea.</title>
        <authorList>
            <person name="Olsen J.L."/>
            <person name="Rouze P."/>
            <person name="Verhelst B."/>
            <person name="Lin Y.-C."/>
            <person name="Bayer T."/>
            <person name="Collen J."/>
            <person name="Dattolo E."/>
            <person name="De Paoli E."/>
            <person name="Dittami S."/>
            <person name="Maumus F."/>
            <person name="Michel G."/>
            <person name="Kersting A."/>
            <person name="Lauritano C."/>
            <person name="Lohaus R."/>
            <person name="Toepel M."/>
            <person name="Tonon T."/>
            <person name="Vanneste K."/>
            <person name="Amirebrahimi M."/>
            <person name="Brakel J."/>
            <person name="Bostroem C."/>
            <person name="Chovatia M."/>
            <person name="Grimwood J."/>
            <person name="Jenkins J.W."/>
            <person name="Jueterbock A."/>
            <person name="Mraz A."/>
            <person name="Stam W.T."/>
            <person name="Tice H."/>
            <person name="Bornberg-Bauer E."/>
            <person name="Green P.J."/>
            <person name="Pearson G.A."/>
            <person name="Procaccini G."/>
            <person name="Duarte C.M."/>
            <person name="Schmutz J."/>
            <person name="Reusch T.B.H."/>
            <person name="Van de Peer Y."/>
        </authorList>
    </citation>
    <scope>NUCLEOTIDE SEQUENCE [LARGE SCALE GENOMIC DNA]</scope>
    <source>
        <strain evidence="4">cv. Finnish</strain>
    </source>
</reference>
<feature type="domain" description="LOB" evidence="2">
    <location>
        <begin position="12"/>
        <end position="114"/>
    </location>
</feature>
<dbReference type="STRING" id="29655.A0A0K9NKR4"/>
<comment type="similarity">
    <text evidence="1">Belongs to the LOB domain-containing protein family.</text>
</comment>